<evidence type="ECO:0000313" key="6">
    <source>
        <dbReference type="EMBL" id="CAB4757196.1"/>
    </source>
</evidence>
<accession>A0A6J6UC86</accession>
<reference evidence="6" key="1">
    <citation type="submission" date="2020-05" db="EMBL/GenBank/DDBJ databases">
        <authorList>
            <person name="Chiriac C."/>
            <person name="Salcher M."/>
            <person name="Ghai R."/>
            <person name="Kavagutti S V."/>
        </authorList>
    </citation>
    <scope>NUCLEOTIDE SEQUENCE</scope>
</reference>
<dbReference type="GO" id="GO:0046872">
    <property type="term" value="F:metal ion binding"/>
    <property type="evidence" value="ECO:0007669"/>
    <property type="project" value="UniProtKB-KW"/>
</dbReference>
<keyword evidence="1" id="KW-0479">Metal-binding</keyword>
<dbReference type="InterPro" id="IPR007342">
    <property type="entry name" value="PsuG"/>
</dbReference>
<evidence type="ECO:0000256" key="5">
    <source>
        <dbReference type="ARBA" id="ARBA00023295"/>
    </source>
</evidence>
<keyword evidence="3" id="KW-0464">Manganese</keyword>
<evidence type="ECO:0000256" key="1">
    <source>
        <dbReference type="ARBA" id="ARBA00022723"/>
    </source>
</evidence>
<sequence length="321" mass="33604">MALSAINARAYLLITSAKVVHMKSAIKYSVEVSAAMAAGKPIVALESTIISHGLPRPSNLAVAIECERIIRDRGATPATIALLDGVIHVGLEPAELEAIANRDDISKASIRDLAIIVAQGNSAATTVAATAHIAALAGIKVFATGGLGGVHRGANESFDESADLTALSQLDMTVICAGVKSILDVHATLERLETLAIGLVGYKTNRFPGFYLTDSGFALEHRVDSAAEIAAIIKARTDIGTQFKALIVANPVQKEMEKSRHDQFLATGLAKAAHDGIDGKAVTPYLLEHFHTASKGESLDINTEIIKSNCALAADIAVALQ</sequence>
<dbReference type="Gene3D" id="3.40.1790.10">
    <property type="entry name" value="Indigoidine synthase domain"/>
    <property type="match status" value="1"/>
</dbReference>
<evidence type="ECO:0000256" key="4">
    <source>
        <dbReference type="ARBA" id="ARBA00023239"/>
    </source>
</evidence>
<dbReference type="EMBL" id="CAEZZF010000089">
    <property type="protein sequence ID" value="CAB4757196.1"/>
    <property type="molecule type" value="Genomic_DNA"/>
</dbReference>
<name>A0A6J6UC86_9ZZZZ</name>
<keyword evidence="2" id="KW-0378">Hydrolase</keyword>
<dbReference type="GO" id="GO:0005737">
    <property type="term" value="C:cytoplasm"/>
    <property type="evidence" value="ECO:0007669"/>
    <property type="project" value="TreeGrafter"/>
</dbReference>
<organism evidence="6">
    <name type="scientific">freshwater metagenome</name>
    <dbReference type="NCBI Taxonomy" id="449393"/>
    <lineage>
        <taxon>unclassified sequences</taxon>
        <taxon>metagenomes</taxon>
        <taxon>ecological metagenomes</taxon>
    </lineage>
</organism>
<dbReference type="PANTHER" id="PTHR42909">
    <property type="entry name" value="ZGC:136858"/>
    <property type="match status" value="1"/>
</dbReference>
<evidence type="ECO:0000256" key="3">
    <source>
        <dbReference type="ARBA" id="ARBA00023211"/>
    </source>
</evidence>
<dbReference type="GO" id="GO:0004730">
    <property type="term" value="F:pseudouridylate synthase activity"/>
    <property type="evidence" value="ECO:0007669"/>
    <property type="project" value="InterPro"/>
</dbReference>
<dbReference type="Pfam" id="PF04227">
    <property type="entry name" value="Indigoidine_A"/>
    <property type="match status" value="1"/>
</dbReference>
<protein>
    <submittedName>
        <fullName evidence="6">Unannotated protein</fullName>
    </submittedName>
</protein>
<dbReference type="InterPro" id="IPR022830">
    <property type="entry name" value="Indigdn_synthA-like"/>
</dbReference>
<dbReference type="GO" id="GO:0016798">
    <property type="term" value="F:hydrolase activity, acting on glycosyl bonds"/>
    <property type="evidence" value="ECO:0007669"/>
    <property type="project" value="UniProtKB-KW"/>
</dbReference>
<dbReference type="SUPFAM" id="SSF110581">
    <property type="entry name" value="Indigoidine synthase A-like"/>
    <property type="match status" value="1"/>
</dbReference>
<dbReference type="PANTHER" id="PTHR42909:SF1">
    <property type="entry name" value="CARBOHYDRATE KINASE PFKB DOMAIN-CONTAINING PROTEIN"/>
    <property type="match status" value="1"/>
</dbReference>
<gene>
    <name evidence="6" type="ORF">UFOPK2837_00938</name>
</gene>
<keyword evidence="4" id="KW-0456">Lyase</keyword>
<evidence type="ECO:0000256" key="2">
    <source>
        <dbReference type="ARBA" id="ARBA00022801"/>
    </source>
</evidence>
<keyword evidence="5" id="KW-0326">Glycosidase</keyword>
<dbReference type="HAMAP" id="MF_01876">
    <property type="entry name" value="PsiMP_glycosidase"/>
    <property type="match status" value="1"/>
</dbReference>
<dbReference type="AlphaFoldDB" id="A0A6J6UC86"/>
<proteinExistence type="inferred from homology"/>